<proteinExistence type="predicted"/>
<dbReference type="Proteomes" id="UP000054270">
    <property type="component" value="Unassembled WGS sequence"/>
</dbReference>
<organism evidence="2 3">
    <name type="scientific">Hypholoma sublateritium (strain FD-334 SS-4)</name>
    <dbReference type="NCBI Taxonomy" id="945553"/>
    <lineage>
        <taxon>Eukaryota</taxon>
        <taxon>Fungi</taxon>
        <taxon>Dikarya</taxon>
        <taxon>Basidiomycota</taxon>
        <taxon>Agaricomycotina</taxon>
        <taxon>Agaricomycetes</taxon>
        <taxon>Agaricomycetidae</taxon>
        <taxon>Agaricales</taxon>
        <taxon>Agaricineae</taxon>
        <taxon>Strophariaceae</taxon>
        <taxon>Hypholoma</taxon>
    </lineage>
</organism>
<feature type="compositionally biased region" description="Basic and acidic residues" evidence="1">
    <location>
        <begin position="11"/>
        <end position="27"/>
    </location>
</feature>
<dbReference type="AlphaFoldDB" id="A0A0D2L1Z2"/>
<evidence type="ECO:0000313" key="3">
    <source>
        <dbReference type="Proteomes" id="UP000054270"/>
    </source>
</evidence>
<gene>
    <name evidence="2" type="ORF">HYPSUDRAFT_783765</name>
</gene>
<feature type="non-terminal residue" evidence="2">
    <location>
        <position position="174"/>
    </location>
</feature>
<feature type="region of interest" description="Disordered" evidence="1">
    <location>
        <begin position="86"/>
        <end position="121"/>
    </location>
</feature>
<reference evidence="3" key="1">
    <citation type="submission" date="2014-04" db="EMBL/GenBank/DDBJ databases">
        <title>Evolutionary Origins and Diversification of the Mycorrhizal Mutualists.</title>
        <authorList>
            <consortium name="DOE Joint Genome Institute"/>
            <consortium name="Mycorrhizal Genomics Consortium"/>
            <person name="Kohler A."/>
            <person name="Kuo A."/>
            <person name="Nagy L.G."/>
            <person name="Floudas D."/>
            <person name="Copeland A."/>
            <person name="Barry K.W."/>
            <person name="Cichocki N."/>
            <person name="Veneault-Fourrey C."/>
            <person name="LaButti K."/>
            <person name="Lindquist E.A."/>
            <person name="Lipzen A."/>
            <person name="Lundell T."/>
            <person name="Morin E."/>
            <person name="Murat C."/>
            <person name="Riley R."/>
            <person name="Ohm R."/>
            <person name="Sun H."/>
            <person name="Tunlid A."/>
            <person name="Henrissat B."/>
            <person name="Grigoriev I.V."/>
            <person name="Hibbett D.S."/>
            <person name="Martin F."/>
        </authorList>
    </citation>
    <scope>NUCLEOTIDE SEQUENCE [LARGE SCALE GENOMIC DNA]</scope>
    <source>
        <strain evidence="3">FD-334 SS-4</strain>
    </source>
</reference>
<protein>
    <submittedName>
        <fullName evidence="2">Uncharacterized protein</fullName>
    </submittedName>
</protein>
<evidence type="ECO:0000256" key="1">
    <source>
        <dbReference type="SAM" id="MobiDB-lite"/>
    </source>
</evidence>
<dbReference type="EMBL" id="KN817565">
    <property type="protein sequence ID" value="KJA20662.1"/>
    <property type="molecule type" value="Genomic_DNA"/>
</dbReference>
<feature type="compositionally biased region" description="Basic and acidic residues" evidence="1">
    <location>
        <begin position="98"/>
        <end position="108"/>
    </location>
</feature>
<name>A0A0D2L1Z2_HYPSF</name>
<keyword evidence="3" id="KW-1185">Reference proteome</keyword>
<evidence type="ECO:0000313" key="2">
    <source>
        <dbReference type="EMBL" id="KJA20662.1"/>
    </source>
</evidence>
<sequence length="174" mass="19318">MGITGGSSDLETWKNRQKRQSEEKTDAHLSACGTVLSWQMIEGTEQVKPNNDARLRRRCRYSSGDGQREACAAGSVSAALEIGDEHAGGAANQTGRGGGHEVGMESRGGRRRAREGRDRQWQGAVLHAPRARPRLIKDLFTGQRCPWLRMPQDDLPETKARACRRRYAAGERMM</sequence>
<accession>A0A0D2L1Z2</accession>
<feature type="compositionally biased region" description="Polar residues" evidence="1">
    <location>
        <begin position="1"/>
        <end position="10"/>
    </location>
</feature>
<feature type="region of interest" description="Disordered" evidence="1">
    <location>
        <begin position="1"/>
        <end position="28"/>
    </location>
</feature>